<name>A0ABZ3LDF8_DUNSA</name>
<protein>
    <submittedName>
        <fullName evidence="1">Uncharacterized protein</fullName>
    </submittedName>
</protein>
<gene>
    <name evidence="1" type="ORF">DUNSADRAFT_741</name>
</gene>
<keyword evidence="2" id="KW-1185">Reference proteome</keyword>
<evidence type="ECO:0000313" key="1">
    <source>
        <dbReference type="EMBL" id="KAF5839456.1"/>
    </source>
</evidence>
<feature type="non-terminal residue" evidence="1">
    <location>
        <position position="170"/>
    </location>
</feature>
<dbReference type="Proteomes" id="UP000815325">
    <property type="component" value="Unassembled WGS sequence"/>
</dbReference>
<reference evidence="1" key="1">
    <citation type="submission" date="2017-08" db="EMBL/GenBank/DDBJ databases">
        <authorList>
            <person name="Polle J.E."/>
            <person name="Barry K."/>
            <person name="Cushman J."/>
            <person name="Schmutz J."/>
            <person name="Tran D."/>
            <person name="Hathwaick L.T."/>
            <person name="Yim W.C."/>
            <person name="Jenkins J."/>
            <person name="Mckie-Krisberg Z.M."/>
            <person name="Prochnik S."/>
            <person name="Lindquist E."/>
            <person name="Dockter R.B."/>
            <person name="Adam C."/>
            <person name="Molina H."/>
            <person name="Bunkerborg J."/>
            <person name="Jin E."/>
            <person name="Buchheim M."/>
            <person name="Magnuson J."/>
        </authorList>
    </citation>
    <scope>NUCLEOTIDE SEQUENCE</scope>
    <source>
        <strain evidence="1">CCAP 19/18</strain>
    </source>
</reference>
<proteinExistence type="predicted"/>
<sequence>MAVIDLATYAPQPISSSPLSPQLHPNCGFSLRLGCNCHHQALCITTLVTLSGQSPSGLPEVICCGCIFHIPTVVGICSILQEHQDTSTLSYLNASRMAFEAFTENNKTPFYSPEWSVGCLSLTNGRRLQHEVAAQAVTCLHNAVKQFIHAPYKDLMMPTTAVRNVVYRKE</sequence>
<accession>A0ABZ3LDF8</accession>
<dbReference type="EMBL" id="MU069543">
    <property type="protein sequence ID" value="KAF5839456.1"/>
    <property type="molecule type" value="Genomic_DNA"/>
</dbReference>
<comment type="caution">
    <text evidence="1">The sequence shown here is derived from an EMBL/GenBank/DDBJ whole genome shotgun (WGS) entry which is preliminary data.</text>
</comment>
<organism evidence="1 2">
    <name type="scientific">Dunaliella salina</name>
    <name type="common">Green alga</name>
    <name type="synonym">Protococcus salinus</name>
    <dbReference type="NCBI Taxonomy" id="3046"/>
    <lineage>
        <taxon>Eukaryota</taxon>
        <taxon>Viridiplantae</taxon>
        <taxon>Chlorophyta</taxon>
        <taxon>core chlorophytes</taxon>
        <taxon>Chlorophyceae</taxon>
        <taxon>CS clade</taxon>
        <taxon>Chlamydomonadales</taxon>
        <taxon>Dunaliellaceae</taxon>
        <taxon>Dunaliella</taxon>
    </lineage>
</organism>
<evidence type="ECO:0000313" key="2">
    <source>
        <dbReference type="Proteomes" id="UP000815325"/>
    </source>
</evidence>